<protein>
    <submittedName>
        <fullName evidence="1">Uncharacterized protein</fullName>
    </submittedName>
</protein>
<proteinExistence type="predicted"/>
<gene>
    <name evidence="1" type="ORF">GALMADRAFT_216689</name>
</gene>
<keyword evidence="2" id="KW-1185">Reference proteome</keyword>
<dbReference type="EMBL" id="KL142418">
    <property type="protein sequence ID" value="KDR67001.1"/>
    <property type="molecule type" value="Genomic_DNA"/>
</dbReference>
<sequence length="412" mass="47483">MSSLFLVLVPVPMPMLQILMMMPESFGTHSKNSILDRNTNWEYILVATSQEARVGPLVGAERFELKRPNGSISKRLRYLLSFRELPPNWQGGFYRHCLSYAGLRTRNPFIRFDWPGAPVYEAHAMNTFLNRSHLNLYVGVQDHRYIASSGPPASLSNLWNKGALFWQKYHTRNHRTGEETEEHKYVYGLTRELPEGISDWEYFDCIGIGHFNVNGFCPIDEDGRSPSGRDVEIRRLDQYDAYGWFYGVLVDNEEGTGMRSEQMCTVCRANTAVPNCNFFVMRGCLEYLRHWLDPSLPPRVAFMETSPSMSLEGELYEIVNSHDEIRDRSNLFPSIRYGDIPKALEQDQFRFLNARKGSRHISCAINKGLRNKELLPALFSDFQCWLTMRPDIWPSPSTSITSPTFMRFAASL</sequence>
<reference evidence="2" key="1">
    <citation type="journal article" date="2014" name="Proc. Natl. Acad. Sci. U.S.A.">
        <title>Extensive sampling of basidiomycete genomes demonstrates inadequacy of the white-rot/brown-rot paradigm for wood decay fungi.</title>
        <authorList>
            <person name="Riley R."/>
            <person name="Salamov A.A."/>
            <person name="Brown D.W."/>
            <person name="Nagy L.G."/>
            <person name="Floudas D."/>
            <person name="Held B.W."/>
            <person name="Levasseur A."/>
            <person name="Lombard V."/>
            <person name="Morin E."/>
            <person name="Otillar R."/>
            <person name="Lindquist E.A."/>
            <person name="Sun H."/>
            <person name="LaButti K.M."/>
            <person name="Schmutz J."/>
            <person name="Jabbour D."/>
            <person name="Luo H."/>
            <person name="Baker S.E."/>
            <person name="Pisabarro A.G."/>
            <person name="Walton J.D."/>
            <person name="Blanchette R.A."/>
            <person name="Henrissat B."/>
            <person name="Martin F."/>
            <person name="Cullen D."/>
            <person name="Hibbett D.S."/>
            <person name="Grigoriev I.V."/>
        </authorList>
    </citation>
    <scope>NUCLEOTIDE SEQUENCE [LARGE SCALE GENOMIC DNA]</scope>
    <source>
        <strain evidence="2">CBS 339.88</strain>
    </source>
</reference>
<organism evidence="1 2">
    <name type="scientific">Galerina marginata (strain CBS 339.88)</name>
    <dbReference type="NCBI Taxonomy" id="685588"/>
    <lineage>
        <taxon>Eukaryota</taxon>
        <taxon>Fungi</taxon>
        <taxon>Dikarya</taxon>
        <taxon>Basidiomycota</taxon>
        <taxon>Agaricomycotina</taxon>
        <taxon>Agaricomycetes</taxon>
        <taxon>Agaricomycetidae</taxon>
        <taxon>Agaricales</taxon>
        <taxon>Agaricineae</taxon>
        <taxon>Strophariaceae</taxon>
        <taxon>Galerina</taxon>
    </lineage>
</organism>
<dbReference type="AlphaFoldDB" id="A0A067S871"/>
<evidence type="ECO:0000313" key="2">
    <source>
        <dbReference type="Proteomes" id="UP000027222"/>
    </source>
</evidence>
<accession>A0A067S871</accession>
<dbReference type="HOGENOM" id="CLU_667393_0_0_1"/>
<dbReference type="Proteomes" id="UP000027222">
    <property type="component" value="Unassembled WGS sequence"/>
</dbReference>
<evidence type="ECO:0000313" key="1">
    <source>
        <dbReference type="EMBL" id="KDR67001.1"/>
    </source>
</evidence>
<dbReference type="OrthoDB" id="2987940at2759"/>
<name>A0A067S871_GALM3</name>